<comment type="caution">
    <text evidence="4">The sequence shown here is derived from an EMBL/GenBank/DDBJ whole genome shotgun (WGS) entry which is preliminary data.</text>
</comment>
<dbReference type="EMBL" id="FCOJ02000054">
    <property type="protein sequence ID" value="SAK84005.1"/>
    <property type="molecule type" value="Genomic_DNA"/>
</dbReference>
<sequence length="228" mass="25211">MVRSKRSAASSEGGCVIHVERPGELRKAPRQARSVALVAALKETGLRILEEEGREALTALRVAMDAGVAISSLYEYFPTMEALIAAVFDDYRAQSREALLAGIAALPESATLFDGILLTLTLGISVHRKKMLLDPAFNVRSTHYDELVRLDLVKAREIWHAGATPALMARFDAEIRVRDLELAQFLVFQTLLALPRAMVLERPAYLSSPDTPYLLARMIHALLTTETR</sequence>
<dbReference type="OrthoDB" id="9816320at2"/>
<proteinExistence type="predicted"/>
<dbReference type="AlphaFoldDB" id="A0A158CNR8"/>
<keyword evidence="1 2" id="KW-0238">DNA-binding</keyword>
<dbReference type="SUPFAM" id="SSF46689">
    <property type="entry name" value="Homeodomain-like"/>
    <property type="match status" value="1"/>
</dbReference>
<dbReference type="InterPro" id="IPR001647">
    <property type="entry name" value="HTH_TetR"/>
</dbReference>
<feature type="DNA-binding region" description="H-T-H motif" evidence="2">
    <location>
        <begin position="58"/>
        <end position="77"/>
    </location>
</feature>
<organism evidence="4 5">
    <name type="scientific">Caballeronia glebae</name>
    <dbReference type="NCBI Taxonomy" id="1777143"/>
    <lineage>
        <taxon>Bacteria</taxon>
        <taxon>Pseudomonadati</taxon>
        <taxon>Pseudomonadota</taxon>
        <taxon>Betaproteobacteria</taxon>
        <taxon>Burkholderiales</taxon>
        <taxon>Burkholderiaceae</taxon>
        <taxon>Caballeronia</taxon>
    </lineage>
</organism>
<evidence type="ECO:0000256" key="2">
    <source>
        <dbReference type="PROSITE-ProRule" id="PRU00335"/>
    </source>
</evidence>
<dbReference type="RefSeq" id="WP_086972624.1">
    <property type="nucleotide sequence ID" value="NZ_FCOJ02000054.1"/>
</dbReference>
<evidence type="ECO:0000313" key="4">
    <source>
        <dbReference type="EMBL" id="SAK84005.1"/>
    </source>
</evidence>
<feature type="domain" description="HTH tetR-type" evidence="3">
    <location>
        <begin position="35"/>
        <end position="95"/>
    </location>
</feature>
<reference evidence="4" key="1">
    <citation type="submission" date="2016-01" db="EMBL/GenBank/DDBJ databases">
        <authorList>
            <person name="Peeters C."/>
        </authorList>
    </citation>
    <scope>NUCLEOTIDE SEQUENCE [LARGE SCALE GENOMIC DNA]</scope>
    <source>
        <strain evidence="4">LMG 29325</strain>
    </source>
</reference>
<dbReference type="GO" id="GO:0003677">
    <property type="term" value="F:DNA binding"/>
    <property type="evidence" value="ECO:0007669"/>
    <property type="project" value="UniProtKB-UniRule"/>
</dbReference>
<protein>
    <submittedName>
        <fullName evidence="4">TetR family transcriptional regulator</fullName>
    </submittedName>
</protein>
<evidence type="ECO:0000256" key="1">
    <source>
        <dbReference type="ARBA" id="ARBA00023125"/>
    </source>
</evidence>
<evidence type="ECO:0000259" key="3">
    <source>
        <dbReference type="PROSITE" id="PS50977"/>
    </source>
</evidence>
<dbReference type="Gene3D" id="1.10.357.10">
    <property type="entry name" value="Tetracycline Repressor, domain 2"/>
    <property type="match status" value="1"/>
</dbReference>
<dbReference type="PROSITE" id="PS50977">
    <property type="entry name" value="HTH_TETR_2"/>
    <property type="match status" value="1"/>
</dbReference>
<dbReference type="InterPro" id="IPR009057">
    <property type="entry name" value="Homeodomain-like_sf"/>
</dbReference>
<evidence type="ECO:0000313" key="5">
    <source>
        <dbReference type="Proteomes" id="UP000054596"/>
    </source>
</evidence>
<dbReference type="Pfam" id="PF00440">
    <property type="entry name" value="TetR_N"/>
    <property type="match status" value="1"/>
</dbReference>
<name>A0A158CNR8_9BURK</name>
<dbReference type="STRING" id="1777143.AWB82_05638"/>
<accession>A0A158CNR8</accession>
<dbReference type="Proteomes" id="UP000054596">
    <property type="component" value="Unassembled WGS sequence"/>
</dbReference>
<gene>
    <name evidence="4" type="ORF">AWB82_05638</name>
</gene>
<keyword evidence="5" id="KW-1185">Reference proteome</keyword>